<dbReference type="Proteomes" id="UP000228934">
    <property type="component" value="Unassembled WGS sequence"/>
</dbReference>
<keyword evidence="2" id="KW-1185">Reference proteome</keyword>
<protein>
    <submittedName>
        <fullName evidence="1">Uncharacterized protein</fullName>
    </submittedName>
</protein>
<name>A0A2G9S0P7_AQUCT</name>
<reference evidence="2" key="1">
    <citation type="journal article" date="2017" name="Nat. Commun.">
        <title>The North American bullfrog draft genome provides insight into hormonal regulation of long noncoding RNA.</title>
        <authorList>
            <person name="Hammond S.A."/>
            <person name="Warren R.L."/>
            <person name="Vandervalk B.P."/>
            <person name="Kucuk E."/>
            <person name="Khan H."/>
            <person name="Gibb E.A."/>
            <person name="Pandoh P."/>
            <person name="Kirk H."/>
            <person name="Zhao Y."/>
            <person name="Jones M."/>
            <person name="Mungall A.J."/>
            <person name="Coope R."/>
            <person name="Pleasance S."/>
            <person name="Moore R.A."/>
            <person name="Holt R.A."/>
            <person name="Round J.M."/>
            <person name="Ohora S."/>
            <person name="Walle B.V."/>
            <person name="Veldhoen N."/>
            <person name="Helbing C.C."/>
            <person name="Birol I."/>
        </authorList>
    </citation>
    <scope>NUCLEOTIDE SEQUENCE [LARGE SCALE GENOMIC DNA]</scope>
</reference>
<organism evidence="1 2">
    <name type="scientific">Aquarana catesbeiana</name>
    <name type="common">American bullfrog</name>
    <name type="synonym">Rana catesbeiana</name>
    <dbReference type="NCBI Taxonomy" id="8400"/>
    <lineage>
        <taxon>Eukaryota</taxon>
        <taxon>Metazoa</taxon>
        <taxon>Chordata</taxon>
        <taxon>Craniata</taxon>
        <taxon>Vertebrata</taxon>
        <taxon>Euteleostomi</taxon>
        <taxon>Amphibia</taxon>
        <taxon>Batrachia</taxon>
        <taxon>Anura</taxon>
        <taxon>Neobatrachia</taxon>
        <taxon>Ranoidea</taxon>
        <taxon>Ranidae</taxon>
        <taxon>Aquarana</taxon>
    </lineage>
</organism>
<dbReference type="AlphaFoldDB" id="A0A2G9S0P7"/>
<sequence>MKQACHFCYVHSAIPCVGFLQIQVSKQNRPFLTREKLKITFKENYYKNTVYNKTFVFLFDWVNKNFMDEFNV</sequence>
<gene>
    <name evidence="1" type="ORF">AB205_0200010</name>
</gene>
<evidence type="ECO:0000313" key="2">
    <source>
        <dbReference type="Proteomes" id="UP000228934"/>
    </source>
</evidence>
<dbReference type="OrthoDB" id="430326at2759"/>
<evidence type="ECO:0000313" key="1">
    <source>
        <dbReference type="EMBL" id="PIO33692.1"/>
    </source>
</evidence>
<dbReference type="EMBL" id="KV927701">
    <property type="protein sequence ID" value="PIO33692.1"/>
    <property type="molecule type" value="Genomic_DNA"/>
</dbReference>
<accession>A0A2G9S0P7</accession>
<proteinExistence type="predicted"/>